<name>A0ABV9IA94_9DEIO</name>
<gene>
    <name evidence="1" type="ORF">ACFO0D_11000</name>
</gene>
<dbReference type="Proteomes" id="UP001595952">
    <property type="component" value="Unassembled WGS sequence"/>
</dbReference>
<evidence type="ECO:0000313" key="2">
    <source>
        <dbReference type="Proteomes" id="UP001595952"/>
    </source>
</evidence>
<keyword evidence="2" id="KW-1185">Reference proteome</keyword>
<proteinExistence type="predicted"/>
<reference evidence="2" key="1">
    <citation type="journal article" date="2019" name="Int. J. Syst. Evol. Microbiol.">
        <title>The Global Catalogue of Microorganisms (GCM) 10K type strain sequencing project: providing services to taxonomists for standard genome sequencing and annotation.</title>
        <authorList>
            <consortium name="The Broad Institute Genomics Platform"/>
            <consortium name="The Broad Institute Genome Sequencing Center for Infectious Disease"/>
            <person name="Wu L."/>
            <person name="Ma J."/>
        </authorList>
    </citation>
    <scope>NUCLEOTIDE SEQUENCE [LARGE SCALE GENOMIC DNA]</scope>
    <source>
        <strain evidence="2">CCUG 55995</strain>
    </source>
</reference>
<evidence type="ECO:0000313" key="1">
    <source>
        <dbReference type="EMBL" id="MFC4638866.1"/>
    </source>
</evidence>
<comment type="caution">
    <text evidence="1">The sequence shown here is derived from an EMBL/GenBank/DDBJ whole genome shotgun (WGS) entry which is preliminary data.</text>
</comment>
<accession>A0ABV9IA94</accession>
<sequence length="64" mass="7396">MRLEFDPTLNGGLDKLNRYHRDAAVDAACRQVADGQEVKPQRWWSAARQWAGQLFRRTVPAPHH</sequence>
<dbReference type="EMBL" id="JBHSEI010000007">
    <property type="protein sequence ID" value="MFC4638866.1"/>
    <property type="molecule type" value="Genomic_DNA"/>
</dbReference>
<organism evidence="1 2">
    <name type="scientific">Deinococcus hohokamensis</name>
    <dbReference type="NCBI Taxonomy" id="309883"/>
    <lineage>
        <taxon>Bacteria</taxon>
        <taxon>Thermotogati</taxon>
        <taxon>Deinococcota</taxon>
        <taxon>Deinococci</taxon>
        <taxon>Deinococcales</taxon>
        <taxon>Deinococcaceae</taxon>
        <taxon>Deinococcus</taxon>
    </lineage>
</organism>
<protein>
    <submittedName>
        <fullName evidence="1">Uncharacterized protein</fullName>
    </submittedName>
</protein>